<dbReference type="AlphaFoldDB" id="A0A0B2VNH9"/>
<dbReference type="Proteomes" id="UP000031036">
    <property type="component" value="Unassembled WGS sequence"/>
</dbReference>
<organism evidence="1 2">
    <name type="scientific">Toxocara canis</name>
    <name type="common">Canine roundworm</name>
    <dbReference type="NCBI Taxonomy" id="6265"/>
    <lineage>
        <taxon>Eukaryota</taxon>
        <taxon>Metazoa</taxon>
        <taxon>Ecdysozoa</taxon>
        <taxon>Nematoda</taxon>
        <taxon>Chromadorea</taxon>
        <taxon>Rhabditida</taxon>
        <taxon>Spirurina</taxon>
        <taxon>Ascaridomorpha</taxon>
        <taxon>Ascaridoidea</taxon>
        <taxon>Toxocaridae</taxon>
        <taxon>Toxocara</taxon>
    </lineage>
</organism>
<sequence length="129" mass="14649">MSVKNPTAATRILLGRRDVAVRYVGDSLLIIRCYSIKPKTIHEDHRLADKRYELLPIKVNNQLMFMTPLDHDLVAHSPDVPCPWTPPKQHQKNETLDILSDNYGAMVAFTAAKSPETEIEMMNLALDHT</sequence>
<comment type="caution">
    <text evidence="1">The sequence shown here is derived from an EMBL/GenBank/DDBJ whole genome shotgun (WGS) entry which is preliminary data.</text>
</comment>
<protein>
    <submittedName>
        <fullName evidence="1">Uncharacterized protein</fullName>
    </submittedName>
</protein>
<proteinExistence type="predicted"/>
<keyword evidence="2" id="KW-1185">Reference proteome</keyword>
<name>A0A0B2VNH9_TOXCA</name>
<evidence type="ECO:0000313" key="2">
    <source>
        <dbReference type="Proteomes" id="UP000031036"/>
    </source>
</evidence>
<gene>
    <name evidence="1" type="ORF">Tcan_14205</name>
</gene>
<reference evidence="1 2" key="1">
    <citation type="submission" date="2014-11" db="EMBL/GenBank/DDBJ databases">
        <title>Genetic blueprint of the zoonotic pathogen Toxocara canis.</title>
        <authorList>
            <person name="Zhu X.-Q."/>
            <person name="Korhonen P.K."/>
            <person name="Cai H."/>
            <person name="Young N.D."/>
            <person name="Nejsum P."/>
            <person name="von Samson-Himmelstjerna G."/>
            <person name="Boag P.R."/>
            <person name="Tan P."/>
            <person name="Li Q."/>
            <person name="Min J."/>
            <person name="Yang Y."/>
            <person name="Wang X."/>
            <person name="Fang X."/>
            <person name="Hall R.S."/>
            <person name="Hofmann A."/>
            <person name="Sternberg P.W."/>
            <person name="Jex A.R."/>
            <person name="Gasser R.B."/>
        </authorList>
    </citation>
    <scope>NUCLEOTIDE SEQUENCE [LARGE SCALE GENOMIC DNA]</scope>
    <source>
        <strain evidence="1">PN_DK_2014</strain>
    </source>
</reference>
<dbReference type="EMBL" id="JPKZ01001280">
    <property type="protein sequence ID" value="KHN82914.1"/>
    <property type="molecule type" value="Genomic_DNA"/>
</dbReference>
<evidence type="ECO:0000313" key="1">
    <source>
        <dbReference type="EMBL" id="KHN82914.1"/>
    </source>
</evidence>
<accession>A0A0B2VNH9</accession>